<dbReference type="Proteomes" id="UP000571554">
    <property type="component" value="Unassembled WGS sequence"/>
</dbReference>
<dbReference type="PANTHER" id="PTHR30349:SF93">
    <property type="entry name" value="FELS-2 PROPHAGE PROTEIN"/>
    <property type="match status" value="1"/>
</dbReference>
<keyword evidence="2 4" id="KW-0238">DNA-binding</keyword>
<proteinExistence type="predicted"/>
<sequence length="347" mass="39181">MTIKKTKGGWLVDIQPGGRGGKRYRKTLKTQAEAKAYEAWLTAKVAQAPEWVPAPKDSRRLSELIELWNLHHGMQLRHTRTYPTLQRMCAALGNPLATAFNADDFASYRASRIAEGVTPNTVNREHAYLRAVFNELARLGHWQAANPLARLRQFRIAERELSFLTSDQIEALLIALGQRKRKDALLITKLCLATGARWSEAECLRVQQLRGNAVHYTQTKTDKNRSVPIDATLAEEILVFRASKTKDLGDRIFESSAGAFRMGVRDAHIDLPNGQLTHVLRHTFASHFMMNGGNILTLQRILGHSSLQMTMRYSHLAPEHLLEAKQLNPLAQLNRSNKRPEQRSNLG</sequence>
<dbReference type="InterPro" id="IPR013762">
    <property type="entry name" value="Integrase-like_cat_sf"/>
</dbReference>
<dbReference type="Pfam" id="PF00589">
    <property type="entry name" value="Phage_integrase"/>
    <property type="match status" value="1"/>
</dbReference>
<feature type="region of interest" description="Disordered" evidence="5">
    <location>
        <begin position="327"/>
        <end position="347"/>
    </location>
</feature>
<dbReference type="GO" id="GO:0003677">
    <property type="term" value="F:DNA binding"/>
    <property type="evidence" value="ECO:0007669"/>
    <property type="project" value="UniProtKB-UniRule"/>
</dbReference>
<accession>A0A7W9U1P8</accession>
<dbReference type="EMBL" id="JACHBW010000017">
    <property type="protein sequence ID" value="MBB6105423.1"/>
    <property type="molecule type" value="Genomic_DNA"/>
</dbReference>
<dbReference type="CDD" id="cd00796">
    <property type="entry name" value="INT_Rci_Hp1_C"/>
    <property type="match status" value="1"/>
</dbReference>
<dbReference type="RefSeq" id="WP_183728783.1">
    <property type="nucleotide sequence ID" value="NZ_JACHBW010000017.1"/>
</dbReference>
<feature type="compositionally biased region" description="Basic and acidic residues" evidence="5">
    <location>
        <begin position="338"/>
        <end position="347"/>
    </location>
</feature>
<keyword evidence="3" id="KW-0233">DNA recombination</keyword>
<evidence type="ECO:0000256" key="4">
    <source>
        <dbReference type="PROSITE-ProRule" id="PRU01248"/>
    </source>
</evidence>
<evidence type="ECO:0000256" key="1">
    <source>
        <dbReference type="ARBA" id="ARBA00022908"/>
    </source>
</evidence>
<dbReference type="InterPro" id="IPR050090">
    <property type="entry name" value="Tyrosine_recombinase_XerCD"/>
</dbReference>
<evidence type="ECO:0000256" key="3">
    <source>
        <dbReference type="ARBA" id="ARBA00023172"/>
    </source>
</evidence>
<dbReference type="PANTHER" id="PTHR30349">
    <property type="entry name" value="PHAGE INTEGRASE-RELATED"/>
    <property type="match status" value="1"/>
</dbReference>
<dbReference type="Gene3D" id="1.10.443.10">
    <property type="entry name" value="Intergrase catalytic core"/>
    <property type="match status" value="1"/>
</dbReference>
<feature type="domain" description="Core-binding (CB)" evidence="7">
    <location>
        <begin position="59"/>
        <end position="137"/>
    </location>
</feature>
<comment type="caution">
    <text evidence="8">The sequence shown here is derived from an EMBL/GenBank/DDBJ whole genome shotgun (WGS) entry which is preliminary data.</text>
</comment>
<evidence type="ECO:0000256" key="5">
    <source>
        <dbReference type="SAM" id="MobiDB-lite"/>
    </source>
</evidence>
<evidence type="ECO:0000256" key="2">
    <source>
        <dbReference type="ARBA" id="ARBA00023125"/>
    </source>
</evidence>
<feature type="domain" description="Tyr recombinase" evidence="6">
    <location>
        <begin position="159"/>
        <end position="326"/>
    </location>
</feature>
<dbReference type="AlphaFoldDB" id="A0A7W9U1P8"/>
<dbReference type="PROSITE" id="PS51900">
    <property type="entry name" value="CB"/>
    <property type="match status" value="1"/>
</dbReference>
<dbReference type="Pfam" id="PF24624">
    <property type="entry name" value="Int_N"/>
    <property type="match status" value="1"/>
</dbReference>
<dbReference type="GO" id="GO:0015074">
    <property type="term" value="P:DNA integration"/>
    <property type="evidence" value="ECO:0007669"/>
    <property type="project" value="UniProtKB-KW"/>
</dbReference>
<gene>
    <name evidence="8" type="ORF">F4827_005290</name>
</gene>
<dbReference type="InterPro" id="IPR002104">
    <property type="entry name" value="Integrase_catalytic"/>
</dbReference>
<dbReference type="PROSITE" id="PS51898">
    <property type="entry name" value="TYR_RECOMBINASE"/>
    <property type="match status" value="1"/>
</dbReference>
<dbReference type="InterPro" id="IPR044068">
    <property type="entry name" value="CB"/>
</dbReference>
<dbReference type="SUPFAM" id="SSF56349">
    <property type="entry name" value="DNA breaking-rejoining enzymes"/>
    <property type="match status" value="1"/>
</dbReference>
<dbReference type="GO" id="GO:0006310">
    <property type="term" value="P:DNA recombination"/>
    <property type="evidence" value="ECO:0007669"/>
    <property type="project" value="UniProtKB-KW"/>
</dbReference>
<dbReference type="InterPro" id="IPR011010">
    <property type="entry name" value="DNA_brk_join_enz"/>
</dbReference>
<organism evidence="8 9">
    <name type="scientific">Paraburkholderia bannensis</name>
    <dbReference type="NCBI Taxonomy" id="765414"/>
    <lineage>
        <taxon>Bacteria</taxon>
        <taxon>Pseudomonadati</taxon>
        <taxon>Pseudomonadota</taxon>
        <taxon>Betaproteobacteria</taxon>
        <taxon>Burkholderiales</taxon>
        <taxon>Burkholderiaceae</taxon>
        <taxon>Paraburkholderia</taxon>
    </lineage>
</organism>
<evidence type="ECO:0000313" key="8">
    <source>
        <dbReference type="EMBL" id="MBB6105423.1"/>
    </source>
</evidence>
<evidence type="ECO:0000313" key="9">
    <source>
        <dbReference type="Proteomes" id="UP000571554"/>
    </source>
</evidence>
<keyword evidence="9" id="KW-1185">Reference proteome</keyword>
<protein>
    <submittedName>
        <fullName evidence="8">Integrase</fullName>
    </submittedName>
</protein>
<keyword evidence="1" id="KW-0229">DNA integration</keyword>
<evidence type="ECO:0000259" key="6">
    <source>
        <dbReference type="PROSITE" id="PS51898"/>
    </source>
</evidence>
<dbReference type="InterPro" id="IPR057084">
    <property type="entry name" value="Int_N"/>
</dbReference>
<name>A0A7W9U1P8_9BURK</name>
<evidence type="ECO:0000259" key="7">
    <source>
        <dbReference type="PROSITE" id="PS51900"/>
    </source>
</evidence>
<reference evidence="8 9" key="1">
    <citation type="submission" date="2020-08" db="EMBL/GenBank/DDBJ databases">
        <title>Above-ground endophytic microbial communities from plants in different locations in the United States.</title>
        <authorList>
            <person name="Frank C."/>
        </authorList>
    </citation>
    <scope>NUCLEOTIDE SEQUENCE [LARGE SCALE GENOMIC DNA]</scope>
    <source>
        <strain evidence="8 9">WP4_2_2</strain>
    </source>
</reference>